<dbReference type="RefSeq" id="WP_223706112.1">
    <property type="nucleotide sequence ID" value="NZ_JAINUY010000003.1"/>
</dbReference>
<evidence type="ECO:0000313" key="1">
    <source>
        <dbReference type="EMBL" id="MBZ4035488.1"/>
    </source>
</evidence>
<sequence>MSEFKIGDLIVFKTHPFVREFTNIKLSAYSDYTSPIMVIKETKEKSHDKETGRDIGQQLHCTYYNSRDGKFTDKWINSNLANKLSFSALNHKILDDFDLKKELIDLKKELISKNYEKLINENHLNKKAILKSVDLELFKTKINRTKENGELAETNHLEFLPPLMTIIGFKFQDDKNKFCEKTGIPLIELKCKWYNSNTKSFSENFLSIETLYRVNDTQDILLNADLLSDIVNSIEDNSFFNLPILPVNKCFNLEGRDIRISHTLGRSEAVLYKHYFYQMNYFDYISQNKSSITIDDSFTKKNEKDVFGKKYPDYNSRGFRLKTTDCRFIIDSYYFIRYKDAYSNITKRIIKISDLFIYIKDFKKFKETYTNLNSWTVDDIAFVKYNYEDDGSIYIYLEGEIIPDNRLPKKIFTDDNVEIIVKTNCLLRKGKIRNFKINSILEIQEIIDGNFLFEDLK</sequence>
<evidence type="ECO:0000313" key="2">
    <source>
        <dbReference type="Proteomes" id="UP001139366"/>
    </source>
</evidence>
<name>A0A9X1HB74_9FLAO</name>
<gene>
    <name evidence="1" type="ORF">K6T82_11970</name>
</gene>
<comment type="caution">
    <text evidence="1">The sequence shown here is derived from an EMBL/GenBank/DDBJ whole genome shotgun (WGS) entry which is preliminary data.</text>
</comment>
<accession>A0A9X1HB74</accession>
<protein>
    <submittedName>
        <fullName evidence="1">Uncharacterized protein</fullName>
    </submittedName>
</protein>
<dbReference type="AlphaFoldDB" id="A0A9X1HB74"/>
<dbReference type="Proteomes" id="UP001139366">
    <property type="component" value="Unassembled WGS sequence"/>
</dbReference>
<reference evidence="1 2" key="1">
    <citation type="journal article" date="2023" name="Antonie Van Leeuwenhoek">
        <title>Flavobacterium potami sp. nov., a multi-metal resistance genes harbouring bacterium isolated from shallow river silt.</title>
        <authorList>
            <person name="Li S."/>
            <person name="Mao S."/>
            <person name="Mu W."/>
            <person name="Guo B."/>
            <person name="Li C."/>
            <person name="Zhu Q."/>
            <person name="Hou X."/>
            <person name="Zhao Y."/>
            <person name="Wei S."/>
            <person name="Liu H."/>
            <person name="Liu A."/>
        </authorList>
    </citation>
    <scope>NUCLEOTIDE SEQUENCE [LARGE SCALE GENOMIC DNA]</scope>
    <source>
        <strain evidence="1 2">17A</strain>
    </source>
</reference>
<proteinExistence type="predicted"/>
<organism evidence="1 2">
    <name type="scientific">Flavobacterium potami</name>
    <dbReference type="NCBI Taxonomy" id="2872310"/>
    <lineage>
        <taxon>Bacteria</taxon>
        <taxon>Pseudomonadati</taxon>
        <taxon>Bacteroidota</taxon>
        <taxon>Flavobacteriia</taxon>
        <taxon>Flavobacteriales</taxon>
        <taxon>Flavobacteriaceae</taxon>
        <taxon>Flavobacterium</taxon>
    </lineage>
</organism>
<keyword evidence="2" id="KW-1185">Reference proteome</keyword>
<dbReference type="EMBL" id="JAINUY010000003">
    <property type="protein sequence ID" value="MBZ4035488.1"/>
    <property type="molecule type" value="Genomic_DNA"/>
</dbReference>